<proteinExistence type="predicted"/>
<dbReference type="OrthoDB" id="2081179at2"/>
<organism evidence="1 2">
    <name type="scientific">Phragmitibacter flavus</name>
    <dbReference type="NCBI Taxonomy" id="2576071"/>
    <lineage>
        <taxon>Bacteria</taxon>
        <taxon>Pseudomonadati</taxon>
        <taxon>Verrucomicrobiota</taxon>
        <taxon>Verrucomicrobiia</taxon>
        <taxon>Verrucomicrobiales</taxon>
        <taxon>Verrucomicrobiaceae</taxon>
        <taxon>Phragmitibacter</taxon>
    </lineage>
</organism>
<dbReference type="EMBL" id="VAUV01000020">
    <property type="protein sequence ID" value="TLD68679.1"/>
    <property type="molecule type" value="Genomic_DNA"/>
</dbReference>
<dbReference type="Proteomes" id="UP000306196">
    <property type="component" value="Unassembled WGS sequence"/>
</dbReference>
<comment type="caution">
    <text evidence="1">The sequence shown here is derived from an EMBL/GenBank/DDBJ whole genome shotgun (WGS) entry which is preliminary data.</text>
</comment>
<name>A0A5R8KAW2_9BACT</name>
<sequence>MSTQTCYMCKNKATSVEHAPAKCFFPKKQRSQLITVPSCSFHNEKTSKDDEYVRNIFIGFAGAQDAGKQEVLATTFRSFDLSPSLKASVRSCMEQVSYQGRDFWTVRLNWERIERTMHKIACALHRSHYRTPLNVSTSTVMRAGLNIGIEKQDDTNEIFGFIERASLSWHGKNP</sequence>
<gene>
    <name evidence="1" type="ORF">FEM03_21075</name>
</gene>
<evidence type="ECO:0000313" key="1">
    <source>
        <dbReference type="EMBL" id="TLD68679.1"/>
    </source>
</evidence>
<keyword evidence="2" id="KW-1185">Reference proteome</keyword>
<accession>A0A5R8KAW2</accession>
<protein>
    <submittedName>
        <fullName evidence="1">Uncharacterized protein</fullName>
    </submittedName>
</protein>
<reference evidence="1 2" key="1">
    <citation type="submission" date="2019-05" db="EMBL/GenBank/DDBJ databases">
        <title>Verrucobacter flavum gen. nov., sp. nov. a new member of the family Verrucomicrobiaceae.</title>
        <authorList>
            <person name="Szuroczki S."/>
            <person name="Abbaszade G."/>
            <person name="Szabo A."/>
            <person name="Felfoldi T."/>
            <person name="Schumann P."/>
            <person name="Boka K."/>
            <person name="Keki Z."/>
            <person name="Toumi M."/>
            <person name="Toth E."/>
        </authorList>
    </citation>
    <scope>NUCLEOTIDE SEQUENCE [LARGE SCALE GENOMIC DNA]</scope>
    <source>
        <strain evidence="1 2">MG-N-17</strain>
    </source>
</reference>
<dbReference type="AlphaFoldDB" id="A0A5R8KAW2"/>
<evidence type="ECO:0000313" key="2">
    <source>
        <dbReference type="Proteomes" id="UP000306196"/>
    </source>
</evidence>